<reference evidence="1" key="1">
    <citation type="submission" date="2023-08" db="EMBL/GenBank/DDBJ databases">
        <authorList>
            <person name="Audoor S."/>
            <person name="Bilcke G."/>
        </authorList>
    </citation>
    <scope>NUCLEOTIDE SEQUENCE</scope>
</reference>
<comment type="caution">
    <text evidence="1">The sequence shown here is derived from an EMBL/GenBank/DDBJ whole genome shotgun (WGS) entry which is preliminary data.</text>
</comment>
<proteinExistence type="predicted"/>
<name>A0AAD2G6B5_9STRA</name>
<dbReference type="AlphaFoldDB" id="A0AAD2G6B5"/>
<organism evidence="1 2">
    <name type="scientific">Cylindrotheca closterium</name>
    <dbReference type="NCBI Taxonomy" id="2856"/>
    <lineage>
        <taxon>Eukaryota</taxon>
        <taxon>Sar</taxon>
        <taxon>Stramenopiles</taxon>
        <taxon>Ochrophyta</taxon>
        <taxon>Bacillariophyta</taxon>
        <taxon>Bacillariophyceae</taxon>
        <taxon>Bacillariophycidae</taxon>
        <taxon>Bacillariales</taxon>
        <taxon>Bacillariaceae</taxon>
        <taxon>Cylindrotheca</taxon>
    </lineage>
</organism>
<accession>A0AAD2G6B5</accession>
<evidence type="ECO:0000313" key="2">
    <source>
        <dbReference type="Proteomes" id="UP001295423"/>
    </source>
</evidence>
<dbReference type="EMBL" id="CAKOGP040002191">
    <property type="protein sequence ID" value="CAJ1964638.1"/>
    <property type="molecule type" value="Genomic_DNA"/>
</dbReference>
<dbReference type="Proteomes" id="UP001295423">
    <property type="component" value="Unassembled WGS sequence"/>
</dbReference>
<evidence type="ECO:0000313" key="1">
    <source>
        <dbReference type="EMBL" id="CAJ1964638.1"/>
    </source>
</evidence>
<keyword evidence="2" id="KW-1185">Reference proteome</keyword>
<gene>
    <name evidence="1" type="ORF">CYCCA115_LOCUS20729</name>
</gene>
<protein>
    <submittedName>
        <fullName evidence="1">Uncharacterized protein</fullName>
    </submittedName>
</protein>
<sequence>MSVDFTKRTPYTTTRTSNGELLQFLLQPPKILMHTTQRNQSAPHTTDLTSFAIMGTTRSTPLTTLEASSSSCSRRTEDIDSIDCERTIPTMGFDENDLSFLEGNRYLHRQSTDSLCASIGRSEEEIEDDEWNERQLILEDAANLARLAEFHLNPHTTLVPSDPYSFGQNYLTRPPGYELHTMEGDEEEDDDIQERIRDTCIPDSESRDDMSTHLKSEDMWQNMNAVVSLDPSCVVRFGLHYDNHK</sequence>